<dbReference type="Pfam" id="PF00326">
    <property type="entry name" value="Peptidase_S9"/>
    <property type="match status" value="1"/>
</dbReference>
<protein>
    <submittedName>
        <fullName evidence="4">S9 family peptidase</fullName>
    </submittedName>
</protein>
<reference evidence="4 5" key="2">
    <citation type="journal article" date="2022" name="Mar. Drugs">
        <title>Bioassay-Guided Fractionation Leads to the Detection of Cholic Acid Generated by the Rare Thalassomonas sp.</title>
        <authorList>
            <person name="Pheiffer F."/>
            <person name="Schneider Y.K."/>
            <person name="Hansen E.H."/>
            <person name="Andersen J.H."/>
            <person name="Isaksson J."/>
            <person name="Busche T."/>
            <person name="R C."/>
            <person name="Kalinowski J."/>
            <person name="Zyl L.V."/>
            <person name="Trindade M."/>
        </authorList>
    </citation>
    <scope>NUCLEOTIDE SEQUENCE [LARGE SCALE GENOMIC DNA]</scope>
    <source>
        <strain evidence="4 5">XOM25</strain>
    </source>
</reference>
<keyword evidence="2" id="KW-0732">Signal</keyword>
<dbReference type="KEGG" id="tvd:SG34_003070"/>
<dbReference type="GO" id="GO:0004252">
    <property type="term" value="F:serine-type endopeptidase activity"/>
    <property type="evidence" value="ECO:0007669"/>
    <property type="project" value="TreeGrafter"/>
</dbReference>
<sequence>MNLIIKQALCALLLCSFFTFAENLNVKLINELSQRAEIQDAKISPSGRYLALGAIQNDIRGISVLDLKDYRFISAVSLPGNNELGDFFWANDERIVAEVMINHSWQESPTFYGELFAFNYDGSKSKMIYGYRTGKMQTGTAIKQRKATYGWAEIIDPLYDDEDHVLISSTPMDNNGNELANVLKLNIYKGTTKKRLAKSPIAYASFLSKADGTLGLVTGIDEKDKQHTYLYQGKNQWQKLALQETLPNYSPLAFDASGENLYLSSRGQDKSGIYRLNLASGESKAVFTDKKVDISGYRFSVRDRQVYALRLDDGLPEYLLVNKSHDEAKVFKQLLASFPGSEIYITSQTRKGDKFVFLVASDVDPGSLYLYDRKKNQLMFLFSYRKNLDKKLLMPSEPFNFTASDKRTIHGYFTPANSYQADKQKKLVVLVHGGPHGVRDTWSFDPEVQVISQHGFSVLRVNYRGSGGYGADFEVAGYGQWGGKIQQDIAEAVDWAIANKQIDKDKVCIIGHSFGGYSAAMGPINYPGKYACAVASMGVYDLPLMYEEGNSAKLHYGEAYLNKVLGTDVKVQRQMSPAYHAEKVALPLLIFHGEKDERAPIEQAESFTRALDKAEKPYEYHLFDKEGHGFYNPDNQVVYYSKMLTFLQQHLNR</sequence>
<proteinExistence type="predicted"/>
<dbReference type="SUPFAM" id="SSF53474">
    <property type="entry name" value="alpha/beta-Hydrolases"/>
    <property type="match status" value="1"/>
</dbReference>
<keyword evidence="1" id="KW-0378">Hydrolase</keyword>
<keyword evidence="5" id="KW-1185">Reference proteome</keyword>
<evidence type="ECO:0000313" key="5">
    <source>
        <dbReference type="Proteomes" id="UP000032352"/>
    </source>
</evidence>
<dbReference type="EMBL" id="CP059733">
    <property type="protein sequence ID" value="WDE05927.1"/>
    <property type="molecule type" value="Genomic_DNA"/>
</dbReference>
<dbReference type="SUPFAM" id="SSF82171">
    <property type="entry name" value="DPP6 N-terminal domain-like"/>
    <property type="match status" value="1"/>
</dbReference>
<organism evidence="4 5">
    <name type="scientific">Thalassomonas viridans</name>
    <dbReference type="NCBI Taxonomy" id="137584"/>
    <lineage>
        <taxon>Bacteria</taxon>
        <taxon>Pseudomonadati</taxon>
        <taxon>Pseudomonadota</taxon>
        <taxon>Gammaproteobacteria</taxon>
        <taxon>Alteromonadales</taxon>
        <taxon>Colwelliaceae</taxon>
        <taxon>Thalassomonas</taxon>
    </lineage>
</organism>
<evidence type="ECO:0000256" key="2">
    <source>
        <dbReference type="SAM" id="SignalP"/>
    </source>
</evidence>
<dbReference type="AlphaFoldDB" id="A0AAE9Z6E3"/>
<dbReference type="RefSeq" id="WP_053046594.1">
    <property type="nucleotide sequence ID" value="NZ_CP059733.1"/>
</dbReference>
<dbReference type="Proteomes" id="UP000032352">
    <property type="component" value="Chromosome"/>
</dbReference>
<dbReference type="GO" id="GO:0006508">
    <property type="term" value="P:proteolysis"/>
    <property type="evidence" value="ECO:0007669"/>
    <property type="project" value="InterPro"/>
</dbReference>
<dbReference type="PANTHER" id="PTHR42776">
    <property type="entry name" value="SERINE PEPTIDASE S9 FAMILY MEMBER"/>
    <property type="match status" value="1"/>
</dbReference>
<feature type="signal peptide" evidence="2">
    <location>
        <begin position="1"/>
        <end position="21"/>
    </location>
</feature>
<dbReference type="InterPro" id="IPR029058">
    <property type="entry name" value="AB_hydrolase_fold"/>
</dbReference>
<dbReference type="Gene3D" id="3.40.50.1820">
    <property type="entry name" value="alpha/beta hydrolase"/>
    <property type="match status" value="1"/>
</dbReference>
<dbReference type="PANTHER" id="PTHR42776:SF27">
    <property type="entry name" value="DIPEPTIDYL PEPTIDASE FAMILY MEMBER 6"/>
    <property type="match status" value="1"/>
</dbReference>
<name>A0AAE9Z6E3_9GAMM</name>
<gene>
    <name evidence="4" type="ORF">SG34_003070</name>
</gene>
<evidence type="ECO:0000259" key="3">
    <source>
        <dbReference type="Pfam" id="PF00326"/>
    </source>
</evidence>
<feature type="domain" description="Peptidase S9 prolyl oligopeptidase catalytic" evidence="3">
    <location>
        <begin position="442"/>
        <end position="652"/>
    </location>
</feature>
<feature type="chain" id="PRO_5042055336" evidence="2">
    <location>
        <begin position="22"/>
        <end position="653"/>
    </location>
</feature>
<accession>A0AAE9Z6E3</accession>
<reference evidence="4 5" key="1">
    <citation type="journal article" date="2015" name="Genome Announc.">
        <title>Draft Genome Sequences of Marine Isolates of Thalassomonas viridans and Thalassomonas actiniarum.</title>
        <authorList>
            <person name="Olonade I."/>
            <person name="van Zyl L.J."/>
            <person name="Trindade M."/>
        </authorList>
    </citation>
    <scope>NUCLEOTIDE SEQUENCE [LARGE SCALE GENOMIC DNA]</scope>
    <source>
        <strain evidence="4 5">XOM25</strain>
    </source>
</reference>
<evidence type="ECO:0000313" key="4">
    <source>
        <dbReference type="EMBL" id="WDE05927.1"/>
    </source>
</evidence>
<dbReference type="InterPro" id="IPR001375">
    <property type="entry name" value="Peptidase_S9_cat"/>
</dbReference>
<evidence type="ECO:0000256" key="1">
    <source>
        <dbReference type="ARBA" id="ARBA00022801"/>
    </source>
</evidence>